<dbReference type="InterPro" id="IPR021401">
    <property type="entry name" value="DUF3040"/>
</dbReference>
<dbReference type="RefSeq" id="WP_274235097.1">
    <property type="nucleotide sequence ID" value="NZ_BAABHQ010000033.1"/>
</dbReference>
<keyword evidence="3" id="KW-1185">Reference proteome</keyword>
<dbReference type="Pfam" id="PF11239">
    <property type="entry name" value="DUF3040"/>
    <property type="match status" value="1"/>
</dbReference>
<feature type="transmembrane region" description="Helical" evidence="1">
    <location>
        <begin position="66"/>
        <end position="84"/>
    </location>
</feature>
<keyword evidence="1" id="KW-0472">Membrane</keyword>
<proteinExistence type="predicted"/>
<comment type="caution">
    <text evidence="2">The sequence shown here is derived from an EMBL/GenBank/DDBJ whole genome shotgun (WGS) entry which is preliminary data.</text>
</comment>
<evidence type="ECO:0000256" key="1">
    <source>
        <dbReference type="SAM" id="Phobius"/>
    </source>
</evidence>
<name>A0ABP9FAI5_9PSEU</name>
<reference evidence="3" key="1">
    <citation type="journal article" date="2019" name="Int. J. Syst. Evol. Microbiol.">
        <title>The Global Catalogue of Microorganisms (GCM) 10K type strain sequencing project: providing services to taxonomists for standard genome sequencing and annotation.</title>
        <authorList>
            <consortium name="The Broad Institute Genomics Platform"/>
            <consortium name="The Broad Institute Genome Sequencing Center for Infectious Disease"/>
            <person name="Wu L."/>
            <person name="Ma J."/>
        </authorList>
    </citation>
    <scope>NUCLEOTIDE SEQUENCE [LARGE SCALE GENOMIC DNA]</scope>
    <source>
        <strain evidence="3">JCM 17983</strain>
    </source>
</reference>
<accession>A0ABP9FAI5</accession>
<evidence type="ECO:0000313" key="3">
    <source>
        <dbReference type="Proteomes" id="UP001500457"/>
    </source>
</evidence>
<keyword evidence="1" id="KW-0812">Transmembrane</keyword>
<organism evidence="2 3">
    <name type="scientific">Actinomycetospora straminea</name>
    <dbReference type="NCBI Taxonomy" id="663607"/>
    <lineage>
        <taxon>Bacteria</taxon>
        <taxon>Bacillati</taxon>
        <taxon>Actinomycetota</taxon>
        <taxon>Actinomycetes</taxon>
        <taxon>Pseudonocardiales</taxon>
        <taxon>Pseudonocardiaceae</taxon>
        <taxon>Actinomycetospora</taxon>
    </lineage>
</organism>
<gene>
    <name evidence="2" type="ORF">GCM10023203_59900</name>
</gene>
<evidence type="ECO:0008006" key="4">
    <source>
        <dbReference type="Google" id="ProtNLM"/>
    </source>
</evidence>
<feature type="transmembrane region" description="Helical" evidence="1">
    <location>
        <begin position="38"/>
        <end position="60"/>
    </location>
</feature>
<dbReference type="Proteomes" id="UP001500457">
    <property type="component" value="Unassembled WGS sequence"/>
</dbReference>
<sequence>MLDDAERASLAETERQLARSDPHLAALLRDGHARRRRVVSVVAWVVWGVASLLVVGLLFLGLGWQALLVATLAGLLLARRRWWLPRRGRP</sequence>
<keyword evidence="1" id="KW-1133">Transmembrane helix</keyword>
<protein>
    <recommendedName>
        <fullName evidence="4">DUF3040 family protein</fullName>
    </recommendedName>
</protein>
<dbReference type="EMBL" id="BAABHQ010000033">
    <property type="protein sequence ID" value="GAA4897227.1"/>
    <property type="molecule type" value="Genomic_DNA"/>
</dbReference>
<evidence type="ECO:0000313" key="2">
    <source>
        <dbReference type="EMBL" id="GAA4897227.1"/>
    </source>
</evidence>